<comment type="similarity">
    <text evidence="1 2">Belongs to the short-chain dehydrogenases/reductases (SDR) family.</text>
</comment>
<reference evidence="4 5" key="1">
    <citation type="submission" date="2017-08" db="EMBL/GenBank/DDBJ databases">
        <authorList>
            <person name="de Groot N.N."/>
        </authorList>
    </citation>
    <scope>NUCLEOTIDE SEQUENCE [LARGE SCALE GENOMIC DNA]</scope>
    <source>
        <strain evidence="4 5">JA575</strain>
    </source>
</reference>
<sequence length="239" mass="24823">MTLAGKAALVTGGSKGIGFAIARALAQAGCDVMICARDDSEIAQALPALRDGVAGRVHGVACDVRDESEVRQLIDHAVTAFDGLDILVNNAGIGLLGPVESFAPSNWRATIDTNLTGAFYCCHYAIPALKARGGGAIVNIGSRSSVNAYGGGAAYCASKFGLLGLSESLLQELHPYGIRVSCVMPGRVATDFADEPPQDWHLSADDVAQAVIDVLSFAPRALASRIELRPARPPSPAPR</sequence>
<dbReference type="Proteomes" id="UP000256343">
    <property type="component" value="Unassembled WGS sequence"/>
</dbReference>
<dbReference type="Proteomes" id="UP000252631">
    <property type="component" value="Unassembled WGS sequence"/>
</dbReference>
<evidence type="ECO:0000256" key="1">
    <source>
        <dbReference type="ARBA" id="ARBA00006484"/>
    </source>
</evidence>
<dbReference type="FunFam" id="3.40.50.720:FF:000084">
    <property type="entry name" value="Short-chain dehydrogenase reductase"/>
    <property type="match status" value="1"/>
</dbReference>
<proteinExistence type="inferred from homology"/>
<keyword evidence="6" id="KW-1185">Reference proteome</keyword>
<evidence type="ECO:0000313" key="4">
    <source>
        <dbReference type="EMBL" id="SSW92622.1"/>
    </source>
</evidence>
<dbReference type="PRINTS" id="PR00081">
    <property type="entry name" value="GDHRDH"/>
</dbReference>
<reference evidence="3 6" key="2">
    <citation type="submission" date="2018-07" db="EMBL/GenBank/DDBJ databases">
        <title>Genomic Encyclopedia of Archaeal and Bacterial Type Strains, Phase II (KMG-II): from individual species to whole genera.</title>
        <authorList>
            <person name="Goeker M."/>
        </authorList>
    </citation>
    <scope>NUCLEOTIDE SEQUENCE [LARGE SCALE GENOMIC DNA]</scope>
    <source>
        <strain evidence="3 6">JA575</strain>
    </source>
</reference>
<dbReference type="SUPFAM" id="SSF51735">
    <property type="entry name" value="NAD(P)-binding Rossmann-fold domains"/>
    <property type="match status" value="1"/>
</dbReference>
<protein>
    <submittedName>
        <fullName evidence="4">NADP-dependent 3-hydroxy acid dehydrogenase YdfG</fullName>
    </submittedName>
</protein>
<dbReference type="PANTHER" id="PTHR42879:SF2">
    <property type="entry name" value="3-OXOACYL-[ACYL-CARRIER-PROTEIN] REDUCTASE FABG"/>
    <property type="match status" value="1"/>
</dbReference>
<dbReference type="AlphaFoldDB" id="A0A336JSN9"/>
<dbReference type="InterPro" id="IPR002347">
    <property type="entry name" value="SDR_fam"/>
</dbReference>
<dbReference type="Pfam" id="PF00106">
    <property type="entry name" value="adh_short"/>
    <property type="match status" value="1"/>
</dbReference>
<dbReference type="EMBL" id="QRDT01000022">
    <property type="protein sequence ID" value="RED28522.1"/>
    <property type="molecule type" value="Genomic_DNA"/>
</dbReference>
<evidence type="ECO:0000256" key="2">
    <source>
        <dbReference type="RuleBase" id="RU000363"/>
    </source>
</evidence>
<name>A0A336JSN9_9BRAD</name>
<evidence type="ECO:0000313" key="6">
    <source>
        <dbReference type="Proteomes" id="UP000256343"/>
    </source>
</evidence>
<evidence type="ECO:0000313" key="5">
    <source>
        <dbReference type="Proteomes" id="UP000252631"/>
    </source>
</evidence>
<dbReference type="PRINTS" id="PR00080">
    <property type="entry name" value="SDRFAMILY"/>
</dbReference>
<gene>
    <name evidence="3" type="ORF">BJ125_12249</name>
    <name evidence="4" type="ORF">SAMN05892882_12249</name>
</gene>
<dbReference type="Gene3D" id="3.40.50.720">
    <property type="entry name" value="NAD(P)-binding Rossmann-like Domain"/>
    <property type="match status" value="1"/>
</dbReference>
<dbReference type="InterPro" id="IPR050259">
    <property type="entry name" value="SDR"/>
</dbReference>
<dbReference type="InterPro" id="IPR036291">
    <property type="entry name" value="NAD(P)-bd_dom_sf"/>
</dbReference>
<accession>A0A336JSN9</accession>
<dbReference type="NCBIfam" id="NF005594">
    <property type="entry name" value="PRK07326.1"/>
    <property type="match status" value="1"/>
</dbReference>
<dbReference type="PANTHER" id="PTHR42879">
    <property type="entry name" value="3-OXOACYL-(ACYL-CARRIER-PROTEIN) REDUCTASE"/>
    <property type="match status" value="1"/>
</dbReference>
<organism evidence="4 5">
    <name type="scientific">Rhodopseudomonas pentothenatexigens</name>
    <dbReference type="NCBI Taxonomy" id="999699"/>
    <lineage>
        <taxon>Bacteria</taxon>
        <taxon>Pseudomonadati</taxon>
        <taxon>Pseudomonadota</taxon>
        <taxon>Alphaproteobacteria</taxon>
        <taxon>Hyphomicrobiales</taxon>
        <taxon>Nitrobacteraceae</taxon>
        <taxon>Rhodopseudomonas</taxon>
    </lineage>
</organism>
<dbReference type="RefSeq" id="WP_114360058.1">
    <property type="nucleotide sequence ID" value="NZ_QRDT01000022.1"/>
</dbReference>
<dbReference type="EMBL" id="UFQQ01000022">
    <property type="protein sequence ID" value="SSW92622.1"/>
    <property type="molecule type" value="Genomic_DNA"/>
</dbReference>
<dbReference type="OrthoDB" id="9793825at2"/>
<evidence type="ECO:0000313" key="3">
    <source>
        <dbReference type="EMBL" id="RED28522.1"/>
    </source>
</evidence>